<name>A0A0V0R0A5_PSEPJ</name>
<dbReference type="GO" id="GO:0098719">
    <property type="term" value="P:sodium ion import across plasma membrane"/>
    <property type="evidence" value="ECO:0007669"/>
    <property type="project" value="TreeGrafter"/>
</dbReference>
<evidence type="ECO:0000259" key="12">
    <source>
        <dbReference type="Pfam" id="PF00999"/>
    </source>
</evidence>
<evidence type="ECO:0000256" key="9">
    <source>
        <dbReference type="SAM" id="Coils"/>
    </source>
</evidence>
<dbReference type="InterPro" id="IPR018422">
    <property type="entry name" value="Cation/H_exchanger_CPA1"/>
</dbReference>
<dbReference type="GO" id="GO:0005886">
    <property type="term" value="C:plasma membrane"/>
    <property type="evidence" value="ECO:0007669"/>
    <property type="project" value="TreeGrafter"/>
</dbReference>
<dbReference type="AlphaFoldDB" id="A0A0V0R0A5"/>
<feature type="transmembrane region" description="Helical" evidence="11">
    <location>
        <begin position="141"/>
        <end position="160"/>
    </location>
</feature>
<sequence>MDLITNYYINKYDVVSVVYTHDGEVEDIDLEFSEIMVMSSILAAKDSFAAASMIDHHHLANLHSVVFGEGLMNDATALSLFQVLEEYFLHGSHDNDHQIIDEDGENNYHHNSIYILADSGSENEENETWVIICEVFFQFCYQFLIAAIAGVIIGIFASYLMNKFVFLNETPIYELIFLYGSGMFSFSLIEAFELPGVLSLIITGFILGHYGWYNLSEKSKITAGTTVQFLGQSILVVMFVLVGISFFEEVDNISYGLIWVNFVLTILIRFIVTGCMCLLSKLIQGKKHNIKFKSFFLLTYSGIPRGVLAVALISSISPDEFSHPYILKTTVKYTVVITTVIFGNLTPLVQKFLFRHDEEKGHDFNDDDEKDLLRKLKHFERLQAEREGNFSEEIFPSKFSRTMKMINYNYIKPILIRDYKEKVFEYQADKKLFKEDQFELQSKNIGETARKQQQSIMMLRKMTMQIENTSNFTDLENLQINQESSSQESSNEENDKKDIDIQTDKSINEVEKHKSVEFNDINQNNDSQLQTILLEAPQINQQQNNDVVQRNQSVSVMENQEKLQQIEKQKKLLKKRNLKKLKEMEEEDKQMNFGYQIQRMKTIQIKNQMKELELLRTTTQMYNQKLNNLKSVQKDDNNKNNLTQSSIVQNKSNQGIELFKIDSIQDHDQQNNKILYKRKQ</sequence>
<dbReference type="EMBL" id="LDAU01000082">
    <property type="protein sequence ID" value="KRX07605.1"/>
    <property type="molecule type" value="Genomic_DNA"/>
</dbReference>
<dbReference type="OrthoDB" id="196264at2759"/>
<evidence type="ECO:0000256" key="8">
    <source>
        <dbReference type="ARBA" id="ARBA00023201"/>
    </source>
</evidence>
<dbReference type="Pfam" id="PF00999">
    <property type="entry name" value="Na_H_Exchanger"/>
    <property type="match status" value="1"/>
</dbReference>
<proteinExistence type="predicted"/>
<evidence type="ECO:0000256" key="2">
    <source>
        <dbReference type="ARBA" id="ARBA00022448"/>
    </source>
</evidence>
<keyword evidence="8" id="KW-0739">Sodium transport</keyword>
<keyword evidence="9" id="KW-0175">Coiled coil</keyword>
<evidence type="ECO:0000256" key="10">
    <source>
        <dbReference type="SAM" id="MobiDB-lite"/>
    </source>
</evidence>
<evidence type="ECO:0000256" key="3">
    <source>
        <dbReference type="ARBA" id="ARBA00022692"/>
    </source>
</evidence>
<feature type="transmembrane region" description="Helical" evidence="11">
    <location>
        <begin position="295"/>
        <end position="313"/>
    </location>
</feature>
<evidence type="ECO:0000313" key="14">
    <source>
        <dbReference type="Proteomes" id="UP000054937"/>
    </source>
</evidence>
<keyword evidence="14" id="KW-1185">Reference proteome</keyword>
<feature type="compositionally biased region" description="Basic and acidic residues" evidence="10">
    <location>
        <begin position="493"/>
        <end position="503"/>
    </location>
</feature>
<dbReference type="InterPro" id="IPR006153">
    <property type="entry name" value="Cation/H_exchanger_TM"/>
</dbReference>
<dbReference type="Proteomes" id="UP000054937">
    <property type="component" value="Unassembled WGS sequence"/>
</dbReference>
<dbReference type="PANTHER" id="PTHR10110:SF187">
    <property type="entry name" value="SODIUM_HYDROGEN EXCHANGER"/>
    <property type="match status" value="1"/>
</dbReference>
<reference evidence="13 14" key="1">
    <citation type="journal article" date="2015" name="Sci. Rep.">
        <title>Genome of the facultative scuticociliatosis pathogen Pseudocohnilembus persalinus provides insight into its virulence through horizontal gene transfer.</title>
        <authorList>
            <person name="Xiong J."/>
            <person name="Wang G."/>
            <person name="Cheng J."/>
            <person name="Tian M."/>
            <person name="Pan X."/>
            <person name="Warren A."/>
            <person name="Jiang C."/>
            <person name="Yuan D."/>
            <person name="Miao W."/>
        </authorList>
    </citation>
    <scope>NUCLEOTIDE SEQUENCE [LARGE SCALE GENOMIC DNA]</scope>
    <source>
        <strain evidence="13">36N120E</strain>
    </source>
</reference>
<evidence type="ECO:0000256" key="4">
    <source>
        <dbReference type="ARBA" id="ARBA00022989"/>
    </source>
</evidence>
<feature type="transmembrane region" description="Helical" evidence="11">
    <location>
        <begin position="227"/>
        <end position="247"/>
    </location>
</feature>
<feature type="transmembrane region" description="Helical" evidence="11">
    <location>
        <begin position="195"/>
        <end position="215"/>
    </location>
</feature>
<dbReference type="GO" id="GO:0051453">
    <property type="term" value="P:regulation of intracellular pH"/>
    <property type="evidence" value="ECO:0007669"/>
    <property type="project" value="TreeGrafter"/>
</dbReference>
<dbReference type="InParanoid" id="A0A0V0R0A5"/>
<evidence type="ECO:0000256" key="7">
    <source>
        <dbReference type="ARBA" id="ARBA00023136"/>
    </source>
</evidence>
<accession>A0A0V0R0A5</accession>
<evidence type="ECO:0000256" key="1">
    <source>
        <dbReference type="ARBA" id="ARBA00004141"/>
    </source>
</evidence>
<feature type="transmembrane region" description="Helical" evidence="11">
    <location>
        <begin position="259"/>
        <end position="283"/>
    </location>
</feature>
<keyword evidence="2" id="KW-0813">Transport</keyword>
<feature type="domain" description="Cation/H+ exchanger transmembrane" evidence="12">
    <location>
        <begin position="29"/>
        <end position="346"/>
    </location>
</feature>
<comment type="caution">
    <text evidence="13">The sequence shown here is derived from an EMBL/GenBank/DDBJ whole genome shotgun (WGS) entry which is preliminary data.</text>
</comment>
<gene>
    <name evidence="13" type="ORF">PPERSA_11154</name>
</gene>
<protein>
    <recommendedName>
        <fullName evidence="12">Cation/H+ exchanger transmembrane domain-containing protein</fullName>
    </recommendedName>
</protein>
<comment type="subcellular location">
    <subcellularLocation>
        <location evidence="1">Membrane</location>
        <topology evidence="1">Multi-pass membrane protein</topology>
    </subcellularLocation>
</comment>
<feature type="region of interest" description="Disordered" evidence="10">
    <location>
        <begin position="481"/>
        <end position="503"/>
    </location>
</feature>
<evidence type="ECO:0000256" key="11">
    <source>
        <dbReference type="SAM" id="Phobius"/>
    </source>
</evidence>
<evidence type="ECO:0000313" key="13">
    <source>
        <dbReference type="EMBL" id="KRX07605.1"/>
    </source>
</evidence>
<dbReference type="GO" id="GO:0015386">
    <property type="term" value="F:potassium:proton antiporter activity"/>
    <property type="evidence" value="ECO:0007669"/>
    <property type="project" value="TreeGrafter"/>
</dbReference>
<dbReference type="OMA" id="WVIICEV"/>
<keyword evidence="6" id="KW-0406">Ion transport</keyword>
<feature type="coiled-coil region" evidence="9">
    <location>
        <begin position="556"/>
        <end position="583"/>
    </location>
</feature>
<evidence type="ECO:0000256" key="5">
    <source>
        <dbReference type="ARBA" id="ARBA00023053"/>
    </source>
</evidence>
<organism evidence="13 14">
    <name type="scientific">Pseudocohnilembus persalinus</name>
    <name type="common">Ciliate</name>
    <dbReference type="NCBI Taxonomy" id="266149"/>
    <lineage>
        <taxon>Eukaryota</taxon>
        <taxon>Sar</taxon>
        <taxon>Alveolata</taxon>
        <taxon>Ciliophora</taxon>
        <taxon>Intramacronucleata</taxon>
        <taxon>Oligohymenophorea</taxon>
        <taxon>Scuticociliatia</taxon>
        <taxon>Philasterida</taxon>
        <taxon>Pseudocohnilembidae</taxon>
        <taxon>Pseudocohnilembus</taxon>
    </lineage>
</organism>
<evidence type="ECO:0000256" key="6">
    <source>
        <dbReference type="ARBA" id="ARBA00023065"/>
    </source>
</evidence>
<keyword evidence="4 11" id="KW-1133">Transmembrane helix</keyword>
<dbReference type="Gene3D" id="6.10.140.1330">
    <property type="match status" value="1"/>
</dbReference>
<keyword evidence="3 11" id="KW-0812">Transmembrane</keyword>
<dbReference type="PANTHER" id="PTHR10110">
    <property type="entry name" value="SODIUM/HYDROGEN EXCHANGER"/>
    <property type="match status" value="1"/>
</dbReference>
<dbReference type="GO" id="GO:0015385">
    <property type="term" value="F:sodium:proton antiporter activity"/>
    <property type="evidence" value="ECO:0007669"/>
    <property type="project" value="InterPro"/>
</dbReference>
<keyword evidence="5" id="KW-0915">Sodium</keyword>
<keyword evidence="7 11" id="KW-0472">Membrane</keyword>